<evidence type="ECO:0000256" key="1">
    <source>
        <dbReference type="SAM" id="MobiDB-lite"/>
    </source>
</evidence>
<feature type="region of interest" description="Disordered" evidence="1">
    <location>
        <begin position="1"/>
        <end position="81"/>
    </location>
</feature>
<reference evidence="2 3" key="1">
    <citation type="submission" date="2018-04" db="EMBL/GenBank/DDBJ databases">
        <title>Bacteria isolated from cave deposits of Manipur.</title>
        <authorList>
            <person name="Sahoo D."/>
            <person name="Sarangthem I."/>
            <person name="Nandeibam J."/>
        </authorList>
    </citation>
    <scope>NUCLEOTIDE SEQUENCE [LARGE SCALE GENOMIC DNA]</scope>
    <source>
        <strain evidence="3">mrc11</strain>
    </source>
</reference>
<proteinExistence type="predicted"/>
<accession>A0A328HFB6</accession>
<sequence>MCYSSRADFGWDTRKDALRKPEVHREPVPPEAAPGEPVDRPEPRTHADSTRLWAFLARRKEPRRGEAHARRPVNNRIEEKV</sequence>
<evidence type="ECO:0000313" key="3">
    <source>
        <dbReference type="Proteomes" id="UP000249166"/>
    </source>
</evidence>
<protein>
    <submittedName>
        <fullName evidence="2">Uncharacterized protein</fullName>
    </submittedName>
</protein>
<feature type="compositionally biased region" description="Basic and acidic residues" evidence="1">
    <location>
        <begin position="9"/>
        <end position="28"/>
    </location>
</feature>
<gene>
    <name evidence="2" type="ORF">DBZ45_18960</name>
</gene>
<organism evidence="2 3">
    <name type="scientific">Arthrobacter globiformis</name>
    <dbReference type="NCBI Taxonomy" id="1665"/>
    <lineage>
        <taxon>Bacteria</taxon>
        <taxon>Bacillati</taxon>
        <taxon>Actinomycetota</taxon>
        <taxon>Actinomycetes</taxon>
        <taxon>Micrococcales</taxon>
        <taxon>Micrococcaceae</taxon>
        <taxon>Arthrobacter</taxon>
    </lineage>
</organism>
<dbReference type="AlphaFoldDB" id="A0A328HFB6"/>
<evidence type="ECO:0000313" key="2">
    <source>
        <dbReference type="EMBL" id="RAM35703.1"/>
    </source>
</evidence>
<feature type="compositionally biased region" description="Basic and acidic residues" evidence="1">
    <location>
        <begin position="37"/>
        <end position="49"/>
    </location>
</feature>
<comment type="caution">
    <text evidence="2">The sequence shown here is derived from an EMBL/GenBank/DDBJ whole genome shotgun (WGS) entry which is preliminary data.</text>
</comment>
<name>A0A328HFB6_ARTGO</name>
<dbReference type="EMBL" id="QLNP01000099">
    <property type="protein sequence ID" value="RAM35703.1"/>
    <property type="molecule type" value="Genomic_DNA"/>
</dbReference>
<dbReference type="Proteomes" id="UP000249166">
    <property type="component" value="Unassembled WGS sequence"/>
</dbReference>